<dbReference type="InterPro" id="IPR020892">
    <property type="entry name" value="Cyclophilin-type_PPIase_CS"/>
</dbReference>
<proteinExistence type="inferred from homology"/>
<dbReference type="STRING" id="1802283.A3H71_02690"/>
<dbReference type="InterPro" id="IPR044666">
    <property type="entry name" value="Cyclophilin_A-like"/>
</dbReference>
<protein>
    <recommendedName>
        <fullName evidence="5">Peptidyl-prolyl cis-trans isomerase</fullName>
        <shortName evidence="5">PPIase</shortName>
        <ecNumber evidence="5">5.2.1.8</ecNumber>
    </recommendedName>
</protein>
<dbReference type="PROSITE" id="PS50072">
    <property type="entry name" value="CSA_PPIASE_2"/>
    <property type="match status" value="1"/>
</dbReference>
<dbReference type="Gene3D" id="2.40.100.10">
    <property type="entry name" value="Cyclophilin-like"/>
    <property type="match status" value="1"/>
</dbReference>
<evidence type="ECO:0000256" key="6">
    <source>
        <dbReference type="SAM" id="MobiDB-lite"/>
    </source>
</evidence>
<dbReference type="PANTHER" id="PTHR45625:SF4">
    <property type="entry name" value="PEPTIDYLPROLYL ISOMERASE DOMAIN AND WD REPEAT-CONTAINING PROTEIN 1"/>
    <property type="match status" value="1"/>
</dbReference>
<dbReference type="PROSITE" id="PS00170">
    <property type="entry name" value="CSA_PPIASE_1"/>
    <property type="match status" value="1"/>
</dbReference>
<name>A0A1G2LLI5_9BACT</name>
<feature type="region of interest" description="Disordered" evidence="6">
    <location>
        <begin position="56"/>
        <end position="83"/>
    </location>
</feature>
<evidence type="ECO:0000259" key="7">
    <source>
        <dbReference type="PROSITE" id="PS50072"/>
    </source>
</evidence>
<dbReference type="EC" id="5.2.1.8" evidence="5"/>
<dbReference type="GO" id="GO:0006457">
    <property type="term" value="P:protein folding"/>
    <property type="evidence" value="ECO:0007669"/>
    <property type="project" value="InterPro"/>
</dbReference>
<sequence>MHTTIETKSGSIELELYPAAAPKTVDNFIKLAKSGFYNGTKFHRVVPKFVIQGGDPLSKTDPLRQGSSEASDPRVGSGGPGYTFPDEINPRSLGLGEEAIQALEAQGYQYDFGLSSLPVDVGALAMANSGPNTNGSQFFIVTESSQTHLNGKHTVFGKVIKGMDVVRKIKQGDVIQAIAVQ</sequence>
<dbReference type="GO" id="GO:0003755">
    <property type="term" value="F:peptidyl-prolyl cis-trans isomerase activity"/>
    <property type="evidence" value="ECO:0007669"/>
    <property type="project" value="UniProtKB-UniRule"/>
</dbReference>
<dbReference type="AlphaFoldDB" id="A0A1G2LLI5"/>
<comment type="function">
    <text evidence="1 5">PPIases accelerate the folding of proteins. It catalyzes the cis-trans isomerization of proline imidic peptide bonds in oligopeptides.</text>
</comment>
<evidence type="ECO:0000256" key="2">
    <source>
        <dbReference type="ARBA" id="ARBA00007365"/>
    </source>
</evidence>
<dbReference type="InterPro" id="IPR029000">
    <property type="entry name" value="Cyclophilin-like_dom_sf"/>
</dbReference>
<dbReference type="InterPro" id="IPR002130">
    <property type="entry name" value="Cyclophilin-type_PPIase_dom"/>
</dbReference>
<comment type="caution">
    <text evidence="8">The sequence shown here is derived from an EMBL/GenBank/DDBJ whole genome shotgun (WGS) entry which is preliminary data.</text>
</comment>
<evidence type="ECO:0000256" key="5">
    <source>
        <dbReference type="RuleBase" id="RU363019"/>
    </source>
</evidence>
<evidence type="ECO:0000313" key="8">
    <source>
        <dbReference type="EMBL" id="OHA11672.1"/>
    </source>
</evidence>
<accession>A0A1G2LLI5</accession>
<evidence type="ECO:0000256" key="4">
    <source>
        <dbReference type="ARBA" id="ARBA00023235"/>
    </source>
</evidence>
<evidence type="ECO:0000256" key="1">
    <source>
        <dbReference type="ARBA" id="ARBA00002388"/>
    </source>
</evidence>
<dbReference type="CDD" id="cd00317">
    <property type="entry name" value="cyclophilin"/>
    <property type="match status" value="1"/>
</dbReference>
<comment type="catalytic activity">
    <reaction evidence="5">
        <text>[protein]-peptidylproline (omega=180) = [protein]-peptidylproline (omega=0)</text>
        <dbReference type="Rhea" id="RHEA:16237"/>
        <dbReference type="Rhea" id="RHEA-COMP:10747"/>
        <dbReference type="Rhea" id="RHEA-COMP:10748"/>
        <dbReference type="ChEBI" id="CHEBI:83833"/>
        <dbReference type="ChEBI" id="CHEBI:83834"/>
        <dbReference type="EC" id="5.2.1.8"/>
    </reaction>
</comment>
<keyword evidence="4 5" id="KW-0413">Isomerase</keyword>
<evidence type="ECO:0000313" key="9">
    <source>
        <dbReference type="Proteomes" id="UP000179052"/>
    </source>
</evidence>
<dbReference type="Proteomes" id="UP000179052">
    <property type="component" value="Unassembled WGS sequence"/>
</dbReference>
<dbReference type="SUPFAM" id="SSF50891">
    <property type="entry name" value="Cyclophilin-like"/>
    <property type="match status" value="1"/>
</dbReference>
<reference evidence="8 9" key="1">
    <citation type="journal article" date="2016" name="Nat. Commun.">
        <title>Thousands of microbial genomes shed light on interconnected biogeochemical processes in an aquifer system.</title>
        <authorList>
            <person name="Anantharaman K."/>
            <person name="Brown C.T."/>
            <person name="Hug L.A."/>
            <person name="Sharon I."/>
            <person name="Castelle C.J."/>
            <person name="Probst A.J."/>
            <person name="Thomas B.C."/>
            <person name="Singh A."/>
            <person name="Wilkins M.J."/>
            <person name="Karaoz U."/>
            <person name="Brodie E.L."/>
            <person name="Williams K.H."/>
            <person name="Hubbard S.S."/>
            <person name="Banfield J.F."/>
        </authorList>
    </citation>
    <scope>NUCLEOTIDE SEQUENCE [LARGE SCALE GENOMIC DNA]</scope>
</reference>
<dbReference type="Pfam" id="PF00160">
    <property type="entry name" value="Pro_isomerase"/>
    <property type="match status" value="1"/>
</dbReference>
<dbReference type="InterPro" id="IPR024936">
    <property type="entry name" value="Cyclophilin-type_PPIase"/>
</dbReference>
<organism evidence="8 9">
    <name type="scientific">Candidatus Sungbacteria bacterium RIFCSPLOWO2_02_FULL_48_13b</name>
    <dbReference type="NCBI Taxonomy" id="1802283"/>
    <lineage>
        <taxon>Bacteria</taxon>
        <taxon>Candidatus Sungiibacteriota</taxon>
    </lineage>
</organism>
<feature type="domain" description="PPIase cyclophilin-type" evidence="7">
    <location>
        <begin position="6"/>
        <end position="171"/>
    </location>
</feature>
<dbReference type="PANTHER" id="PTHR45625">
    <property type="entry name" value="PEPTIDYL-PROLYL CIS-TRANS ISOMERASE-RELATED"/>
    <property type="match status" value="1"/>
</dbReference>
<keyword evidence="3 5" id="KW-0697">Rotamase</keyword>
<dbReference type="EMBL" id="MHQV01000004">
    <property type="protein sequence ID" value="OHA11672.1"/>
    <property type="molecule type" value="Genomic_DNA"/>
</dbReference>
<gene>
    <name evidence="8" type="ORF">A3H71_02690</name>
</gene>
<dbReference type="PRINTS" id="PR00153">
    <property type="entry name" value="CSAPPISMRASE"/>
</dbReference>
<evidence type="ECO:0000256" key="3">
    <source>
        <dbReference type="ARBA" id="ARBA00023110"/>
    </source>
</evidence>
<dbReference type="PIRSF" id="PIRSF001467">
    <property type="entry name" value="Peptidylpro_ismrse"/>
    <property type="match status" value="1"/>
</dbReference>
<comment type="similarity">
    <text evidence="2 5">Belongs to the cyclophilin-type PPIase family.</text>
</comment>